<feature type="region of interest" description="Disordered" evidence="1">
    <location>
        <begin position="481"/>
        <end position="535"/>
    </location>
</feature>
<feature type="compositionally biased region" description="Basic and acidic residues" evidence="1">
    <location>
        <begin position="488"/>
        <end position="510"/>
    </location>
</feature>
<evidence type="ECO:0000313" key="3">
    <source>
        <dbReference type="Proteomes" id="UP001179952"/>
    </source>
</evidence>
<feature type="region of interest" description="Disordered" evidence="1">
    <location>
        <begin position="204"/>
        <end position="224"/>
    </location>
</feature>
<gene>
    <name evidence="2" type="ORF">QJS04_geneDACA017417</name>
</gene>
<feature type="compositionally biased region" description="Gly residues" evidence="1">
    <location>
        <begin position="116"/>
        <end position="144"/>
    </location>
</feature>
<feature type="region of interest" description="Disordered" evidence="1">
    <location>
        <begin position="1"/>
        <end position="64"/>
    </location>
</feature>
<feature type="region of interest" description="Disordered" evidence="1">
    <location>
        <begin position="109"/>
        <end position="149"/>
    </location>
</feature>
<reference evidence="2" key="1">
    <citation type="journal article" date="2023" name="Nat. Commun.">
        <title>Diploid and tetraploid genomes of Acorus and the evolution of monocots.</title>
        <authorList>
            <person name="Ma L."/>
            <person name="Liu K.W."/>
            <person name="Li Z."/>
            <person name="Hsiao Y.Y."/>
            <person name="Qi Y."/>
            <person name="Fu T."/>
            <person name="Tang G.D."/>
            <person name="Zhang D."/>
            <person name="Sun W.H."/>
            <person name="Liu D.K."/>
            <person name="Li Y."/>
            <person name="Chen G.Z."/>
            <person name="Liu X.D."/>
            <person name="Liao X.Y."/>
            <person name="Jiang Y.T."/>
            <person name="Yu X."/>
            <person name="Hao Y."/>
            <person name="Huang J."/>
            <person name="Zhao X.W."/>
            <person name="Ke S."/>
            <person name="Chen Y.Y."/>
            <person name="Wu W.L."/>
            <person name="Hsu J.L."/>
            <person name="Lin Y.F."/>
            <person name="Huang M.D."/>
            <person name="Li C.Y."/>
            <person name="Huang L."/>
            <person name="Wang Z.W."/>
            <person name="Zhao X."/>
            <person name="Zhong W.Y."/>
            <person name="Peng D.H."/>
            <person name="Ahmad S."/>
            <person name="Lan S."/>
            <person name="Zhang J.S."/>
            <person name="Tsai W.C."/>
            <person name="Van de Peer Y."/>
            <person name="Liu Z.J."/>
        </authorList>
    </citation>
    <scope>NUCLEOTIDE SEQUENCE</scope>
    <source>
        <strain evidence="2">SCP</strain>
    </source>
</reference>
<accession>A0AAV9AHU9</accession>
<dbReference type="GO" id="GO:0031982">
    <property type="term" value="C:vesicle"/>
    <property type="evidence" value="ECO:0007669"/>
    <property type="project" value="TreeGrafter"/>
</dbReference>
<name>A0AAV9AHU9_ACOGR</name>
<dbReference type="GO" id="GO:0072318">
    <property type="term" value="P:clathrin coat disassembly"/>
    <property type="evidence" value="ECO:0007669"/>
    <property type="project" value="TreeGrafter"/>
</dbReference>
<dbReference type="EMBL" id="JAUJYN010000009">
    <property type="protein sequence ID" value="KAK1263813.1"/>
    <property type="molecule type" value="Genomic_DNA"/>
</dbReference>
<feature type="compositionally biased region" description="Low complexity" evidence="1">
    <location>
        <begin position="417"/>
        <end position="426"/>
    </location>
</feature>
<dbReference type="GO" id="GO:0030276">
    <property type="term" value="F:clathrin binding"/>
    <property type="evidence" value="ECO:0007669"/>
    <property type="project" value="TreeGrafter"/>
</dbReference>
<organism evidence="2 3">
    <name type="scientific">Acorus gramineus</name>
    <name type="common">Dwarf sweet flag</name>
    <dbReference type="NCBI Taxonomy" id="55184"/>
    <lineage>
        <taxon>Eukaryota</taxon>
        <taxon>Viridiplantae</taxon>
        <taxon>Streptophyta</taxon>
        <taxon>Embryophyta</taxon>
        <taxon>Tracheophyta</taxon>
        <taxon>Spermatophyta</taxon>
        <taxon>Magnoliopsida</taxon>
        <taxon>Liliopsida</taxon>
        <taxon>Acoraceae</taxon>
        <taxon>Acorus</taxon>
    </lineage>
</organism>
<evidence type="ECO:0000256" key="1">
    <source>
        <dbReference type="SAM" id="MobiDB-lite"/>
    </source>
</evidence>
<dbReference type="GO" id="GO:0005737">
    <property type="term" value="C:cytoplasm"/>
    <property type="evidence" value="ECO:0007669"/>
    <property type="project" value="TreeGrafter"/>
</dbReference>
<dbReference type="PANTHER" id="PTHR23172:SF19">
    <property type="entry name" value="J DOMAIN-CONTAINING PROTEIN"/>
    <property type="match status" value="1"/>
</dbReference>
<feature type="region of interest" description="Disordered" evidence="1">
    <location>
        <begin position="700"/>
        <end position="721"/>
    </location>
</feature>
<evidence type="ECO:0000313" key="2">
    <source>
        <dbReference type="EMBL" id="KAK1263813.1"/>
    </source>
</evidence>
<dbReference type="Gene3D" id="1.10.287.110">
    <property type="entry name" value="DnaJ domain"/>
    <property type="match status" value="1"/>
</dbReference>
<dbReference type="InterPro" id="IPR036869">
    <property type="entry name" value="J_dom_sf"/>
</dbReference>
<feature type="region of interest" description="Disordered" evidence="1">
    <location>
        <begin position="382"/>
        <end position="426"/>
    </location>
</feature>
<feature type="compositionally biased region" description="Polar residues" evidence="1">
    <location>
        <begin position="642"/>
        <end position="688"/>
    </location>
</feature>
<proteinExistence type="predicted"/>
<keyword evidence="3" id="KW-1185">Reference proteome</keyword>
<protein>
    <submittedName>
        <fullName evidence="2">Auxilin-related protein 2</fullName>
    </submittedName>
</protein>
<dbReference type="AlphaFoldDB" id="A0AAV9AHU9"/>
<dbReference type="SUPFAM" id="SSF46565">
    <property type="entry name" value="Chaperone J-domain"/>
    <property type="match status" value="1"/>
</dbReference>
<feature type="compositionally biased region" description="Polar residues" evidence="1">
    <location>
        <begin position="272"/>
        <end position="283"/>
    </location>
</feature>
<sequence length="885" mass="96847">MDAFPDLFGLRPQGKAAPMSPRSATAYSAFDGPLHNSIFHDPPLSRKPQRTYGDPPPVYDRPVYDDDVFDGVPGLSGSNHEDDIFGSLGAAMAASVTVPSYDDLLGGFGTSSEPGPGRGRGSIGLDGVSGGGQDDLIPGFGGSGSASLSKRENLETNHFKASFIPSTTSNPDIIEDPFVVLESTSAPQSSPEMYVDPWEHISAASRSKSTKIDDPSVSGGEFDNGNAFDGLAKSVPLFTSEIKNEPRDKSPLRGVRNTSLANSAKAKEDLETSSAKSVDSSIPNAAPVDRYQESLQTFFDMPTGPSNSCESSGRTSVCPSEASFNHHKTNIRVDMSPKSDENLETNDDTWLPVSEIPLFTQPTSSLPPLRPPPPLVIKQESSLKTDKPPHAGSNACKKGNEFSYLQPSESPQFSMPVSDSVNSSGVSSMDELEDFAMGRSRFYAAEHEHIQFTSNELNGNFAAAASVVAMKAAMDRAEAKIKHANKVRGREGGPKASTSRDRQERDEKASNDAQEQEQNERKEKLEREMREREVKEIERKRLEREREKQWKLERGRERQAVERATREARGRAAADSLLRAEKQAVQRANAAARERAGRAAVQRRVVAEARDRAAAAAAARGKPQKYANENDRDSFFGGIGAQANSAPKQGSTTLDPTFNAQVNNRGGSDGTCRTSSGNPFSMRKTSSTTTSVDEFSFLFGGAPSSGEFQENEGEPADRQRARLERHQKTEERAAKALAEKNERDLQIQQDQEERDRIGMTLDGDIKRWAAGKEGNLRALLSTLQYWRAVSIENIDNRILLGISSHYTKVLWPECDWKPVPLTDLIIAASVKKVYRKATLILHPDKVQQKGANLHQKCIAEHVFELLKGSQMKHRDKPIKPGHKAV</sequence>
<feature type="compositionally biased region" description="Basic and acidic residues" evidence="1">
    <location>
        <begin position="518"/>
        <end position="535"/>
    </location>
</feature>
<feature type="region of interest" description="Disordered" evidence="1">
    <location>
        <begin position="243"/>
        <end position="283"/>
    </location>
</feature>
<dbReference type="GO" id="GO:0072583">
    <property type="term" value="P:clathrin-dependent endocytosis"/>
    <property type="evidence" value="ECO:0007669"/>
    <property type="project" value="TreeGrafter"/>
</dbReference>
<dbReference type="PANTHER" id="PTHR23172">
    <property type="entry name" value="AUXILIN/CYCLIN G-ASSOCIATED KINASE-RELATED"/>
    <property type="match status" value="1"/>
</dbReference>
<comment type="caution">
    <text evidence="2">The sequence shown here is derived from an EMBL/GenBank/DDBJ whole genome shotgun (WGS) entry which is preliminary data.</text>
</comment>
<feature type="region of interest" description="Disordered" evidence="1">
    <location>
        <begin position="553"/>
        <end position="575"/>
    </location>
</feature>
<dbReference type="Proteomes" id="UP001179952">
    <property type="component" value="Unassembled WGS sequence"/>
</dbReference>
<feature type="compositionally biased region" description="Polar residues" evidence="1">
    <location>
        <begin position="403"/>
        <end position="415"/>
    </location>
</feature>
<feature type="region of interest" description="Disordered" evidence="1">
    <location>
        <begin position="618"/>
        <end position="688"/>
    </location>
</feature>
<reference evidence="2" key="2">
    <citation type="submission" date="2023-06" db="EMBL/GenBank/DDBJ databases">
        <authorList>
            <person name="Ma L."/>
            <person name="Liu K.-W."/>
            <person name="Li Z."/>
            <person name="Hsiao Y.-Y."/>
            <person name="Qi Y."/>
            <person name="Fu T."/>
            <person name="Tang G."/>
            <person name="Zhang D."/>
            <person name="Sun W.-H."/>
            <person name="Liu D.-K."/>
            <person name="Li Y."/>
            <person name="Chen G.-Z."/>
            <person name="Liu X.-D."/>
            <person name="Liao X.-Y."/>
            <person name="Jiang Y.-T."/>
            <person name="Yu X."/>
            <person name="Hao Y."/>
            <person name="Huang J."/>
            <person name="Zhao X.-W."/>
            <person name="Ke S."/>
            <person name="Chen Y.-Y."/>
            <person name="Wu W.-L."/>
            <person name="Hsu J.-L."/>
            <person name="Lin Y.-F."/>
            <person name="Huang M.-D."/>
            <person name="Li C.-Y."/>
            <person name="Huang L."/>
            <person name="Wang Z.-W."/>
            <person name="Zhao X."/>
            <person name="Zhong W.-Y."/>
            <person name="Peng D.-H."/>
            <person name="Ahmad S."/>
            <person name="Lan S."/>
            <person name="Zhang J.-S."/>
            <person name="Tsai W.-C."/>
            <person name="Van De Peer Y."/>
            <person name="Liu Z.-J."/>
        </authorList>
    </citation>
    <scope>NUCLEOTIDE SEQUENCE</scope>
    <source>
        <strain evidence="2">SCP</strain>
        <tissue evidence="2">Leaves</tissue>
    </source>
</reference>